<evidence type="ECO:0000259" key="2">
    <source>
        <dbReference type="Pfam" id="PF13302"/>
    </source>
</evidence>
<evidence type="ECO:0000256" key="1">
    <source>
        <dbReference type="SAM" id="MobiDB-lite"/>
    </source>
</evidence>
<keyword evidence="4" id="KW-1185">Reference proteome</keyword>
<gene>
    <name evidence="3" type="ORF">BST15_02250</name>
</gene>
<feature type="domain" description="N-acetyltransferase" evidence="2">
    <location>
        <begin position="44"/>
        <end position="183"/>
    </location>
</feature>
<dbReference type="SUPFAM" id="SSF55729">
    <property type="entry name" value="Acyl-CoA N-acyltransferases (Nat)"/>
    <property type="match status" value="1"/>
</dbReference>
<accession>A0ABX3S361</accession>
<dbReference type="InterPro" id="IPR000182">
    <property type="entry name" value="GNAT_dom"/>
</dbReference>
<dbReference type="RefSeq" id="WP_052751333.1">
    <property type="nucleotide sequence ID" value="NZ_JACKUJ010000045.1"/>
</dbReference>
<proteinExistence type="predicted"/>
<dbReference type="EMBL" id="MVHH01000002">
    <property type="protein sequence ID" value="ORA00927.1"/>
    <property type="molecule type" value="Genomic_DNA"/>
</dbReference>
<organism evidence="3 4">
    <name type="scientific">Mycolicibacter arupensis</name>
    <dbReference type="NCBI Taxonomy" id="342002"/>
    <lineage>
        <taxon>Bacteria</taxon>
        <taxon>Bacillati</taxon>
        <taxon>Actinomycetota</taxon>
        <taxon>Actinomycetes</taxon>
        <taxon>Mycobacteriales</taxon>
        <taxon>Mycobacteriaceae</taxon>
        <taxon>Mycolicibacter</taxon>
    </lineage>
</organism>
<dbReference type="Proteomes" id="UP000192327">
    <property type="component" value="Unassembled WGS sequence"/>
</dbReference>
<reference evidence="3 4" key="1">
    <citation type="submission" date="2016-12" db="EMBL/GenBank/DDBJ databases">
        <title>The new phylogeny of genus Mycobacterium.</title>
        <authorList>
            <person name="Tortoli E."/>
            <person name="Trovato A."/>
            <person name="Cirillo D.M."/>
        </authorList>
    </citation>
    <scope>NUCLEOTIDE SEQUENCE [LARGE SCALE GENOMIC DNA]</scope>
    <source>
        <strain evidence="3 4">DSM 44942</strain>
    </source>
</reference>
<evidence type="ECO:0000313" key="3">
    <source>
        <dbReference type="EMBL" id="ORA00927.1"/>
    </source>
</evidence>
<feature type="region of interest" description="Disordered" evidence="1">
    <location>
        <begin position="1"/>
        <end position="23"/>
    </location>
</feature>
<sequence>MQHSDEPERFTPVADPRPADTAWPTMLWPVPPDTELVGETIGLTALNPAADAAELLRALDHDAVWAHVPGRPRDLAGFRETLEQRCALTDWQCWVIRTRGSVGGLPAGSVVGTTSYLEAHPRDAWLEVGFTLYTPAVWATSVNPEAKLLLFGYAFDTLHAGRVQLKTDTRNHRSQQAIARLGATYEGTLRRSFRRDDGTVRDSVLFSVTAEDWPNVRLRLEQRVRRAGLV</sequence>
<comment type="caution">
    <text evidence="3">The sequence shown here is derived from an EMBL/GenBank/DDBJ whole genome shotgun (WGS) entry which is preliminary data.</text>
</comment>
<dbReference type="PANTHER" id="PTHR43610">
    <property type="entry name" value="BLL6696 PROTEIN"/>
    <property type="match status" value="1"/>
</dbReference>
<dbReference type="Pfam" id="PF13302">
    <property type="entry name" value="Acetyltransf_3"/>
    <property type="match status" value="1"/>
</dbReference>
<dbReference type="PANTHER" id="PTHR43610:SF1">
    <property type="entry name" value="N-ACETYLTRANSFERASE DOMAIN-CONTAINING PROTEIN"/>
    <property type="match status" value="1"/>
</dbReference>
<name>A0ABX3S361_9MYCO</name>
<dbReference type="InterPro" id="IPR016181">
    <property type="entry name" value="Acyl_CoA_acyltransferase"/>
</dbReference>
<protein>
    <submittedName>
        <fullName evidence="3">GNAT family N-acetyltransferase</fullName>
    </submittedName>
</protein>
<evidence type="ECO:0000313" key="4">
    <source>
        <dbReference type="Proteomes" id="UP000192327"/>
    </source>
</evidence>
<dbReference type="Gene3D" id="3.40.630.30">
    <property type="match status" value="1"/>
</dbReference>